<dbReference type="GO" id="GO:0016491">
    <property type="term" value="F:oxidoreductase activity"/>
    <property type="evidence" value="ECO:0007669"/>
    <property type="project" value="UniProtKB-KW"/>
</dbReference>
<sequence>MSVTRRRLLGTGVLTAAGAAASAAGAARPAAATTAAQADVAIVGAGLAGLVAARRLVARGVSVIVLEARDRVGGRVYGLPLGNGSTSEGGAEFIGPTQDRIAALAAELGVRTFPTYNTGKNVYWRNGRRTLYATDGFLGAVPPDIGVVELKLAMTRLNAMARDFPVGEPWRHAQARELDADSFEGWAHRNSFTPSARFLLGALIHATMSIPSREVSMLYMLNYIASAGNESTPGTVERLIDTKGGAQETRFVDGSQEIPIRLAAALGDRVRLNAPVRRIAVDGAGVQVTADGITVTARRAVVAVPPALAGRIDHSPALPARRMQLTQRYPMGSVTKVVAVYPTPFWREDGLTGQVLSDSGPVDVTFDNSPPSGTPGILMGFISGSYARGLDAAPPERVRAEALESFVRYFGARAAAPTHFAAQRWDTEVWSGGGPVGYAPPGVLTDFGSALREPCGPIHWAGTETAGHWTGYMDGAVRSGERVAEEVGRAL</sequence>
<feature type="binding site" evidence="4">
    <location>
        <begin position="67"/>
        <end position="68"/>
    </location>
    <ligand>
        <name>FAD</name>
        <dbReference type="ChEBI" id="CHEBI:57692"/>
    </ligand>
</feature>
<dbReference type="Gene3D" id="1.10.405.10">
    <property type="entry name" value="Guanine Nucleotide Dissociation Inhibitor, domain 1"/>
    <property type="match status" value="1"/>
</dbReference>
<organism evidence="7 8">
    <name type="scientific">Thermomonospora umbrina</name>
    <dbReference type="NCBI Taxonomy" id="111806"/>
    <lineage>
        <taxon>Bacteria</taxon>
        <taxon>Bacillati</taxon>
        <taxon>Actinomycetota</taxon>
        <taxon>Actinomycetes</taxon>
        <taxon>Streptosporangiales</taxon>
        <taxon>Thermomonosporaceae</taxon>
        <taxon>Thermomonospora</taxon>
    </lineage>
</organism>
<dbReference type="SUPFAM" id="SSF54373">
    <property type="entry name" value="FAD-linked reductases, C-terminal domain"/>
    <property type="match status" value="1"/>
</dbReference>
<dbReference type="RefSeq" id="WP_211328736.1">
    <property type="nucleotide sequence ID" value="NZ_QTTT01000001.1"/>
</dbReference>
<dbReference type="InterPro" id="IPR006311">
    <property type="entry name" value="TAT_signal"/>
</dbReference>
<comment type="cofactor">
    <cofactor evidence="1">
        <name>FAD</name>
        <dbReference type="ChEBI" id="CHEBI:57692"/>
    </cofactor>
</comment>
<dbReference type="Gene3D" id="3.50.50.60">
    <property type="entry name" value="FAD/NAD(P)-binding domain"/>
    <property type="match status" value="1"/>
</dbReference>
<feature type="binding site" evidence="4">
    <location>
        <position position="381"/>
    </location>
    <ligand>
        <name>substrate</name>
    </ligand>
</feature>
<feature type="chain" id="PRO_5039148339" evidence="5">
    <location>
        <begin position="27"/>
        <end position="491"/>
    </location>
</feature>
<dbReference type="SUPFAM" id="SSF51905">
    <property type="entry name" value="FAD/NAD(P)-binding domain"/>
    <property type="match status" value="1"/>
</dbReference>
<evidence type="ECO:0000256" key="2">
    <source>
        <dbReference type="ARBA" id="ARBA00005995"/>
    </source>
</evidence>
<feature type="domain" description="Amine oxidase" evidence="6">
    <location>
        <begin position="47"/>
        <end position="487"/>
    </location>
</feature>
<name>A0A3D9SYR0_9ACTN</name>
<comment type="caution">
    <text evidence="7">The sequence shown here is derived from an EMBL/GenBank/DDBJ whole genome shotgun (WGS) entry which is preliminary data.</text>
</comment>
<evidence type="ECO:0000256" key="4">
    <source>
        <dbReference type="PIRSR" id="PIRSR601613-1"/>
    </source>
</evidence>
<protein>
    <submittedName>
        <fullName evidence="7">Monoamine oxidase</fullName>
    </submittedName>
</protein>
<feature type="signal peptide" evidence="5">
    <location>
        <begin position="1"/>
        <end position="26"/>
    </location>
</feature>
<evidence type="ECO:0000259" key="6">
    <source>
        <dbReference type="Pfam" id="PF01593"/>
    </source>
</evidence>
<reference evidence="7 8" key="1">
    <citation type="submission" date="2018-08" db="EMBL/GenBank/DDBJ databases">
        <title>Sequencing the genomes of 1000 actinobacteria strains.</title>
        <authorList>
            <person name="Klenk H.-P."/>
        </authorList>
    </citation>
    <scope>NUCLEOTIDE SEQUENCE [LARGE SCALE GENOMIC DNA]</scope>
    <source>
        <strain evidence="7 8">DSM 43927</strain>
    </source>
</reference>
<dbReference type="PANTHER" id="PTHR43563:SF14">
    <property type="entry name" value="AMINE OXIDASE"/>
    <property type="match status" value="1"/>
</dbReference>
<evidence type="ECO:0000256" key="1">
    <source>
        <dbReference type="ARBA" id="ARBA00001974"/>
    </source>
</evidence>
<keyword evidence="3" id="KW-0560">Oxidoreductase</keyword>
<dbReference type="AlphaFoldDB" id="A0A3D9SYR0"/>
<gene>
    <name evidence="7" type="ORF">DFJ69_5184</name>
</gene>
<dbReference type="Pfam" id="PF01593">
    <property type="entry name" value="Amino_oxidase"/>
    <property type="match status" value="1"/>
</dbReference>
<evidence type="ECO:0000313" key="7">
    <source>
        <dbReference type="EMBL" id="REE99670.1"/>
    </source>
</evidence>
<evidence type="ECO:0000256" key="5">
    <source>
        <dbReference type="SAM" id="SignalP"/>
    </source>
</evidence>
<dbReference type="InterPro" id="IPR036188">
    <property type="entry name" value="FAD/NAD-bd_sf"/>
</dbReference>
<accession>A0A3D9SYR0</accession>
<keyword evidence="8" id="KW-1185">Reference proteome</keyword>
<dbReference type="Proteomes" id="UP000256661">
    <property type="component" value="Unassembled WGS sequence"/>
</dbReference>
<dbReference type="InterPro" id="IPR001613">
    <property type="entry name" value="Flavin_amine_oxidase"/>
</dbReference>
<dbReference type="PANTHER" id="PTHR43563">
    <property type="entry name" value="AMINE OXIDASE"/>
    <property type="match status" value="1"/>
</dbReference>
<dbReference type="PROSITE" id="PS51318">
    <property type="entry name" value="TAT"/>
    <property type="match status" value="1"/>
</dbReference>
<keyword evidence="5" id="KW-0732">Signal</keyword>
<dbReference type="InterPro" id="IPR050703">
    <property type="entry name" value="Flavin_MAO"/>
</dbReference>
<dbReference type="EMBL" id="QTTT01000001">
    <property type="protein sequence ID" value="REE99670.1"/>
    <property type="molecule type" value="Genomic_DNA"/>
</dbReference>
<feature type="binding site" evidence="4">
    <location>
        <position position="464"/>
    </location>
    <ligand>
        <name>FAD</name>
        <dbReference type="ChEBI" id="CHEBI:57692"/>
    </ligand>
</feature>
<dbReference type="InterPro" id="IPR002937">
    <property type="entry name" value="Amino_oxidase"/>
</dbReference>
<proteinExistence type="inferred from homology"/>
<comment type="similarity">
    <text evidence="2">Belongs to the flavin monoamine oxidase family.</text>
</comment>
<dbReference type="Gene3D" id="3.90.660.10">
    <property type="match status" value="1"/>
</dbReference>
<evidence type="ECO:0000313" key="8">
    <source>
        <dbReference type="Proteomes" id="UP000256661"/>
    </source>
</evidence>
<dbReference type="PRINTS" id="PR00757">
    <property type="entry name" value="AMINEOXDASEF"/>
</dbReference>
<evidence type="ECO:0000256" key="3">
    <source>
        <dbReference type="ARBA" id="ARBA00023002"/>
    </source>
</evidence>
<feature type="binding site" evidence="4">
    <location>
        <position position="276"/>
    </location>
    <ligand>
        <name>FAD</name>
        <dbReference type="ChEBI" id="CHEBI:57692"/>
    </ligand>
</feature>